<evidence type="ECO:0000313" key="2">
    <source>
        <dbReference type="EMBL" id="TYO98895.1"/>
    </source>
</evidence>
<dbReference type="RefSeq" id="WP_187426656.1">
    <property type="nucleotide sequence ID" value="NZ_VNIB01000004.1"/>
</dbReference>
<dbReference type="Proteomes" id="UP000324159">
    <property type="component" value="Unassembled WGS sequence"/>
</dbReference>
<proteinExistence type="predicted"/>
<sequence>MSHLKDICKLLVILAVLAAIFFGIYRVVKSQETANRTKYRHPIHQVGGQW</sequence>
<comment type="caution">
    <text evidence="2">The sequence shown here is derived from an EMBL/GenBank/DDBJ whole genome shotgun (WGS) entry which is preliminary data.</text>
</comment>
<dbReference type="AlphaFoldDB" id="A0A5D3WKX1"/>
<keyword evidence="3" id="KW-1185">Reference proteome</keyword>
<feature type="transmembrane region" description="Helical" evidence="1">
    <location>
        <begin position="7"/>
        <end position="28"/>
    </location>
</feature>
<dbReference type="EMBL" id="VNIB01000004">
    <property type="protein sequence ID" value="TYO98895.1"/>
    <property type="molecule type" value="Genomic_DNA"/>
</dbReference>
<name>A0A5D3WKX1_9BACT</name>
<keyword evidence="1" id="KW-1133">Transmembrane helix</keyword>
<organism evidence="2 3">
    <name type="scientific">Geothermobacter ehrlichii</name>
    <dbReference type="NCBI Taxonomy" id="213224"/>
    <lineage>
        <taxon>Bacteria</taxon>
        <taxon>Pseudomonadati</taxon>
        <taxon>Thermodesulfobacteriota</taxon>
        <taxon>Desulfuromonadia</taxon>
        <taxon>Desulfuromonadales</taxon>
        <taxon>Geothermobacteraceae</taxon>
        <taxon>Geothermobacter</taxon>
    </lineage>
</organism>
<protein>
    <submittedName>
        <fullName evidence="2">Uncharacterized protein</fullName>
    </submittedName>
</protein>
<keyword evidence="1" id="KW-0812">Transmembrane</keyword>
<evidence type="ECO:0000256" key="1">
    <source>
        <dbReference type="SAM" id="Phobius"/>
    </source>
</evidence>
<reference evidence="2 3" key="1">
    <citation type="submission" date="2019-07" db="EMBL/GenBank/DDBJ databases">
        <title>Genomic Encyclopedia of Type Strains, Phase IV (KMG-IV): sequencing the most valuable type-strain genomes for metagenomic binning, comparative biology and taxonomic classification.</title>
        <authorList>
            <person name="Goeker M."/>
        </authorList>
    </citation>
    <scope>NUCLEOTIDE SEQUENCE [LARGE SCALE GENOMIC DNA]</scope>
    <source>
        <strain evidence="2 3">SS015</strain>
    </source>
</reference>
<accession>A0A5D3WKX1</accession>
<evidence type="ECO:0000313" key="3">
    <source>
        <dbReference type="Proteomes" id="UP000324159"/>
    </source>
</evidence>
<keyword evidence="1" id="KW-0472">Membrane</keyword>
<gene>
    <name evidence="2" type="ORF">EDC39_10418</name>
</gene>